<accession>A0A4R6Z2T9</accession>
<dbReference type="Gene3D" id="2.60.40.10">
    <property type="entry name" value="Immunoglobulins"/>
    <property type="match status" value="1"/>
</dbReference>
<evidence type="ECO:0000259" key="2">
    <source>
        <dbReference type="Pfam" id="PF01345"/>
    </source>
</evidence>
<reference evidence="3 4" key="1">
    <citation type="submission" date="2019-03" db="EMBL/GenBank/DDBJ databases">
        <title>Genomic Encyclopedia of Type Strains, Phase IV (KMG-IV): sequencing the most valuable type-strain genomes for metagenomic binning, comparative biology and taxonomic classification.</title>
        <authorList>
            <person name="Goeker M."/>
        </authorList>
    </citation>
    <scope>NUCLEOTIDE SEQUENCE [LARGE SCALE GENOMIC DNA]</scope>
    <source>
        <strain evidence="3 4">DSM 21667</strain>
    </source>
</reference>
<dbReference type="RefSeq" id="WP_133818281.1">
    <property type="nucleotide sequence ID" value="NZ_SNZH01000004.1"/>
</dbReference>
<keyword evidence="4" id="KW-1185">Reference proteome</keyword>
<comment type="caution">
    <text evidence="3">The sequence shown here is derived from an EMBL/GenBank/DDBJ whole genome shotgun (WGS) entry which is preliminary data.</text>
</comment>
<protein>
    <submittedName>
        <fullName evidence="3">Putative repeat protein (TIGR01451 family)</fullName>
    </submittedName>
</protein>
<dbReference type="EMBL" id="SNZH01000004">
    <property type="protein sequence ID" value="TDR45925.1"/>
    <property type="molecule type" value="Genomic_DNA"/>
</dbReference>
<evidence type="ECO:0000256" key="1">
    <source>
        <dbReference type="SAM" id="SignalP"/>
    </source>
</evidence>
<feature type="domain" description="DUF11" evidence="2">
    <location>
        <begin position="203"/>
        <end position="322"/>
    </location>
</feature>
<dbReference type="InterPro" id="IPR047589">
    <property type="entry name" value="DUF11_rpt"/>
</dbReference>
<dbReference type="Proteomes" id="UP000295293">
    <property type="component" value="Unassembled WGS sequence"/>
</dbReference>
<dbReference type="OrthoDB" id="5949145at2"/>
<evidence type="ECO:0000313" key="4">
    <source>
        <dbReference type="Proteomes" id="UP000295293"/>
    </source>
</evidence>
<feature type="chain" id="PRO_5020264542" evidence="1">
    <location>
        <begin position="20"/>
        <end position="341"/>
    </location>
</feature>
<sequence>MNRKAIALVTALACTGAGAAEVTVKNDSLGDFDPGAIVWGFAPGEAAASWLTSPCNGNLRAVQVFWRSPNANSAVEIHDSITVFRGGTFPNPGAEAAVIGGPVLNDGVINQWRFLDENNTIPLNVPLSNGEVFVISFKFFTEPLAGSGPSVVRDADGIQSNRNALLADFGGTFVWFNSATLGLTGDWVIRGVVDCPVVVQNADVAVNLSASLPLYSPGAPLDYTVTVSNAGPVAAANTSIVDIFPAGYTATSWTCSASGGASCTSGGSGNITQNVSLPSGSQVIYQVSGTVDAGTTGSLSNAATAVVGGSVTDPSPSNNTMSLLLLPESDRLFKDTFEPVN</sequence>
<name>A0A4R6Z2T9_9GAMM</name>
<proteinExistence type="predicted"/>
<dbReference type="NCBIfam" id="TIGR01451">
    <property type="entry name" value="B_ant_repeat"/>
    <property type="match status" value="1"/>
</dbReference>
<evidence type="ECO:0000313" key="3">
    <source>
        <dbReference type="EMBL" id="TDR45925.1"/>
    </source>
</evidence>
<gene>
    <name evidence="3" type="ORF">DFR29_104361</name>
</gene>
<organism evidence="3 4">
    <name type="scientific">Tahibacter aquaticus</name>
    <dbReference type="NCBI Taxonomy" id="520092"/>
    <lineage>
        <taxon>Bacteria</taxon>
        <taxon>Pseudomonadati</taxon>
        <taxon>Pseudomonadota</taxon>
        <taxon>Gammaproteobacteria</taxon>
        <taxon>Lysobacterales</taxon>
        <taxon>Rhodanobacteraceae</taxon>
        <taxon>Tahibacter</taxon>
    </lineage>
</organism>
<dbReference type="InterPro" id="IPR001434">
    <property type="entry name" value="OmcB-like_DUF11"/>
</dbReference>
<keyword evidence="1" id="KW-0732">Signal</keyword>
<dbReference type="AlphaFoldDB" id="A0A4R6Z2T9"/>
<dbReference type="InterPro" id="IPR013783">
    <property type="entry name" value="Ig-like_fold"/>
</dbReference>
<dbReference type="Pfam" id="PF01345">
    <property type="entry name" value="DUF11"/>
    <property type="match status" value="1"/>
</dbReference>
<feature type="signal peptide" evidence="1">
    <location>
        <begin position="1"/>
        <end position="19"/>
    </location>
</feature>